<dbReference type="InterPro" id="IPR040464">
    <property type="entry name" value="InsP(3)kin_ATP-grasp"/>
</dbReference>
<evidence type="ECO:0000256" key="10">
    <source>
        <dbReference type="ARBA" id="ARBA00033609"/>
    </source>
</evidence>
<dbReference type="GO" id="GO:0047325">
    <property type="term" value="F:inositol-3,4,5,6-tetrakisphosphate 1-kinase activity"/>
    <property type="evidence" value="ECO:0007669"/>
    <property type="project" value="UniProtKB-EC"/>
</dbReference>
<feature type="binding site" evidence="17">
    <location>
        <begin position="190"/>
        <end position="201"/>
    </location>
    <ligand>
        <name>ATP</name>
        <dbReference type="ChEBI" id="CHEBI:30616"/>
    </ligand>
</feature>
<evidence type="ECO:0000256" key="2">
    <source>
        <dbReference type="ARBA" id="ARBA00014968"/>
    </source>
</evidence>
<keyword evidence="6 16" id="KW-0418">Kinase</keyword>
<feature type="binding site" evidence="17">
    <location>
        <position position="216"/>
    </location>
    <ligand>
        <name>ATP</name>
        <dbReference type="ChEBI" id="CHEBI:30616"/>
    </ligand>
</feature>
<evidence type="ECO:0000256" key="13">
    <source>
        <dbReference type="ARBA" id="ARBA00033674"/>
    </source>
</evidence>
<keyword evidence="5 16" id="KW-0547">Nucleotide-binding</keyword>
<dbReference type="GO" id="GO:0016853">
    <property type="term" value="F:isomerase activity"/>
    <property type="evidence" value="ECO:0007669"/>
    <property type="project" value="UniProtKB-KW"/>
</dbReference>
<evidence type="ECO:0000256" key="18">
    <source>
        <dbReference type="PIRSR" id="PIRSR038186-2"/>
    </source>
</evidence>
<name>A0A1B6HVI2_9HEMI</name>
<feature type="binding site" evidence="17">
    <location>
        <position position="201"/>
    </location>
    <ligand>
        <name>1D-myo-inositol 1,3,4-trisphosphate</name>
        <dbReference type="ChEBI" id="CHEBI:58414"/>
    </ligand>
</feature>
<dbReference type="Pfam" id="PF17927">
    <property type="entry name" value="Ins134_P3_kin_N"/>
    <property type="match status" value="1"/>
</dbReference>
<keyword evidence="4 16" id="KW-0479">Metal-binding</keyword>
<dbReference type="SUPFAM" id="SSF56059">
    <property type="entry name" value="Glutathione synthetase ATP-binding domain-like"/>
    <property type="match status" value="1"/>
</dbReference>
<evidence type="ECO:0000256" key="19">
    <source>
        <dbReference type="SAM" id="MobiDB-lite"/>
    </source>
</evidence>
<dbReference type="Pfam" id="PF05770">
    <property type="entry name" value="Ins134_P3_kin"/>
    <property type="match status" value="1"/>
</dbReference>
<comment type="catalytic activity">
    <reaction evidence="15">
        <text>1D-myo-inositol 1,3,4-trisphosphate + 1D-myo-inositol 1,3,4,5,6-pentakisphosphate = 1D-myo-inositol 3,4,5,6-tetrakisphosphate + 1D-myo-inositol 1,3,4,6-tetrakisphosphate</text>
        <dbReference type="Rhea" id="RHEA:70263"/>
        <dbReference type="ChEBI" id="CHEBI:57539"/>
        <dbReference type="ChEBI" id="CHEBI:57660"/>
        <dbReference type="ChEBI" id="CHEBI:57733"/>
        <dbReference type="ChEBI" id="CHEBI:58414"/>
    </reaction>
    <physiologicalReaction direction="left-to-right" evidence="15">
        <dbReference type="Rhea" id="RHEA:70264"/>
    </physiologicalReaction>
    <physiologicalReaction direction="right-to-left" evidence="15">
        <dbReference type="Rhea" id="RHEA:70265"/>
    </physiologicalReaction>
</comment>
<feature type="binding site" evidence="18">
    <location>
        <position position="285"/>
    </location>
    <ligand>
        <name>Mg(2+)</name>
        <dbReference type="ChEBI" id="CHEBI:18420"/>
        <label>1</label>
    </ligand>
</feature>
<evidence type="ECO:0000256" key="7">
    <source>
        <dbReference type="ARBA" id="ARBA00022840"/>
    </source>
</evidence>
<evidence type="ECO:0000256" key="1">
    <source>
        <dbReference type="ARBA" id="ARBA00009601"/>
    </source>
</evidence>
<comment type="similarity">
    <text evidence="1 16">Belongs to the ITPK1 family.</text>
</comment>
<dbReference type="InterPro" id="IPR041429">
    <property type="entry name" value="ITPK1_N"/>
</dbReference>
<accession>A0A1B6HVI2</accession>
<dbReference type="PROSITE" id="PS50975">
    <property type="entry name" value="ATP_GRASP"/>
    <property type="match status" value="1"/>
</dbReference>
<feature type="compositionally biased region" description="Basic and acidic residues" evidence="19">
    <location>
        <begin position="339"/>
        <end position="352"/>
    </location>
</feature>
<dbReference type="GO" id="GO:0052726">
    <property type="term" value="F:inositol-1,3,4-trisphosphate 5-kinase activity"/>
    <property type="evidence" value="ECO:0007669"/>
    <property type="project" value="InterPro"/>
</dbReference>
<keyword evidence="3 16" id="KW-0808">Transferase</keyword>
<feature type="binding site" evidence="17">
    <location>
        <position position="158"/>
    </location>
    <ligand>
        <name>ATP</name>
        <dbReference type="ChEBI" id="CHEBI:30616"/>
    </ligand>
</feature>
<comment type="catalytic activity">
    <reaction evidence="11">
        <text>1D-myo-inositol 3,4,6-trisphosphate + ATP = 1D-myo-inositol 1,3,4,6-tetrakisphosphate + ADP + H(+)</text>
        <dbReference type="Rhea" id="RHEA:70287"/>
        <dbReference type="ChEBI" id="CHEBI:15378"/>
        <dbReference type="ChEBI" id="CHEBI:30616"/>
        <dbReference type="ChEBI" id="CHEBI:57660"/>
        <dbReference type="ChEBI" id="CHEBI:189099"/>
        <dbReference type="ChEBI" id="CHEBI:456216"/>
    </reaction>
    <physiologicalReaction direction="left-to-right" evidence="11">
        <dbReference type="Rhea" id="RHEA:70288"/>
    </physiologicalReaction>
    <physiologicalReaction direction="right-to-left" evidence="11">
        <dbReference type="Rhea" id="RHEA:70289"/>
    </physiologicalReaction>
</comment>
<evidence type="ECO:0000256" key="14">
    <source>
        <dbReference type="ARBA" id="ARBA00047728"/>
    </source>
</evidence>
<dbReference type="EC" id="2.7.1.134" evidence="16"/>
<evidence type="ECO:0000256" key="4">
    <source>
        <dbReference type="ARBA" id="ARBA00022723"/>
    </source>
</evidence>
<dbReference type="AlphaFoldDB" id="A0A1B6HVI2"/>
<evidence type="ECO:0000256" key="5">
    <source>
        <dbReference type="ARBA" id="ARBA00022741"/>
    </source>
</evidence>
<evidence type="ECO:0000256" key="3">
    <source>
        <dbReference type="ARBA" id="ARBA00022679"/>
    </source>
</evidence>
<feature type="binding site" evidence="17">
    <location>
        <position position="301"/>
    </location>
    <ligand>
        <name>1D-myo-inositol 1,3,4-trisphosphate</name>
        <dbReference type="ChEBI" id="CHEBI:58414"/>
    </ligand>
</feature>
<feature type="binding site" evidence="17">
    <location>
        <position position="62"/>
    </location>
    <ligand>
        <name>1D-myo-inositol 1,3,4-trisphosphate</name>
        <dbReference type="ChEBI" id="CHEBI:58414"/>
    </ligand>
</feature>
<dbReference type="GO" id="GO:0052725">
    <property type="term" value="F:inositol-1,3,4-trisphosphate 6-kinase activity"/>
    <property type="evidence" value="ECO:0007669"/>
    <property type="project" value="InterPro"/>
</dbReference>
<sequence length="397" mass="44743">MTEKKVGNDSKIIGYWMSEKKSQKLKWTEFAGVCRKHGFSLVKMNLDKPLENQGPFTVILHKLTEIIVQTMQGNTKAKSMIEEVEAYIENHPEVAVIDPLDNVRKLLDRYITYKIIHNSNLEDVDVFIPTFVELTSDDVRTNRLKLRNAGVGYPFVCKPSVGHGSKECHKMMIIFNESGLADCKPPCVAQTFVNHNAVLFKIYVVGDKYRVVERPSLKNFYASNQASIHFDSHDVSKPDSTSSLTILDPEDMEQSMTSVSTDPTKLAAVVEIVTERLGMSLLGIDVVVENTTGRHAIIDVNSYPSYDGYPNFFDSLMDCILERTADHKRTKQQSIQKNLSEKRESVGGKVDQEDSGFDTSDSSDEKKRKQRLRCTIGGGSQTSANQVMSKKHLERQH</sequence>
<gene>
    <name evidence="21" type="ORF">g.26434</name>
    <name evidence="22" type="ORF">g.26435</name>
</gene>
<keyword evidence="9" id="KW-0413">Isomerase</keyword>
<organism evidence="21">
    <name type="scientific">Homalodisca liturata</name>
    <dbReference type="NCBI Taxonomy" id="320908"/>
    <lineage>
        <taxon>Eukaryota</taxon>
        <taxon>Metazoa</taxon>
        <taxon>Ecdysozoa</taxon>
        <taxon>Arthropoda</taxon>
        <taxon>Hexapoda</taxon>
        <taxon>Insecta</taxon>
        <taxon>Pterygota</taxon>
        <taxon>Neoptera</taxon>
        <taxon>Paraneoptera</taxon>
        <taxon>Hemiptera</taxon>
        <taxon>Auchenorrhyncha</taxon>
        <taxon>Membracoidea</taxon>
        <taxon>Cicadellidae</taxon>
        <taxon>Cicadellinae</taxon>
        <taxon>Proconiini</taxon>
        <taxon>Homalodisca</taxon>
    </lineage>
</organism>
<dbReference type="GO" id="GO:0032957">
    <property type="term" value="P:inositol trisphosphate metabolic process"/>
    <property type="evidence" value="ECO:0007669"/>
    <property type="project" value="InterPro"/>
</dbReference>
<comment type="catalytic activity">
    <reaction evidence="10">
        <text>1D-myo-inositol 1,3,4-trisphosphate + ATP = 1D-myo-inositol 1,3,4,5-tetrakisphosphate + ADP + H(+)</text>
        <dbReference type="Rhea" id="RHEA:13253"/>
        <dbReference type="ChEBI" id="CHEBI:15378"/>
        <dbReference type="ChEBI" id="CHEBI:30616"/>
        <dbReference type="ChEBI" id="CHEBI:57895"/>
        <dbReference type="ChEBI" id="CHEBI:58414"/>
        <dbReference type="ChEBI" id="CHEBI:456216"/>
        <dbReference type="EC" id="2.7.1.159"/>
    </reaction>
    <physiologicalReaction direction="left-to-right" evidence="10">
        <dbReference type="Rhea" id="RHEA:13254"/>
    </physiologicalReaction>
    <physiologicalReaction direction="right-to-left" evidence="10">
        <dbReference type="Rhea" id="RHEA:13255"/>
    </physiologicalReaction>
</comment>
<evidence type="ECO:0000256" key="8">
    <source>
        <dbReference type="ARBA" id="ARBA00022842"/>
    </source>
</evidence>
<evidence type="ECO:0000313" key="21">
    <source>
        <dbReference type="EMBL" id="JAS78635.1"/>
    </source>
</evidence>
<dbReference type="PANTHER" id="PTHR14217">
    <property type="entry name" value="INOSITOL-TETRAKISPHOSPHATE 1-KINASE"/>
    <property type="match status" value="1"/>
</dbReference>
<comment type="function">
    <text evidence="16">Kinase that can phosphorylate various inositol polyphosphate such as Ins(3,4,5,6)P4 or Ins(1,3,4)P3.</text>
</comment>
<dbReference type="InterPro" id="IPR008656">
    <property type="entry name" value="Inositol_tetrakis-P_1-kinase"/>
</dbReference>
<dbReference type="EMBL" id="GECU01029071">
    <property type="protein sequence ID" value="JAS78635.1"/>
    <property type="molecule type" value="Transcribed_RNA"/>
</dbReference>
<comment type="cofactor">
    <cofactor evidence="16 18">
        <name>Mg(2+)</name>
        <dbReference type="ChEBI" id="CHEBI:18420"/>
    </cofactor>
    <text evidence="16 18">Binds 2 magnesium ions per subunit.</text>
</comment>
<evidence type="ECO:0000256" key="11">
    <source>
        <dbReference type="ARBA" id="ARBA00033624"/>
    </source>
</evidence>
<evidence type="ECO:0000256" key="17">
    <source>
        <dbReference type="PIRSR" id="PIRSR038186-1"/>
    </source>
</evidence>
<evidence type="ECO:0000256" key="6">
    <source>
        <dbReference type="ARBA" id="ARBA00022777"/>
    </source>
</evidence>
<feature type="binding site" evidence="18">
    <location>
        <position position="301"/>
    </location>
    <ligand>
        <name>Mg(2+)</name>
        <dbReference type="ChEBI" id="CHEBI:18420"/>
        <label>2</label>
    </ligand>
</feature>
<evidence type="ECO:0000313" key="22">
    <source>
        <dbReference type="EMBL" id="JAS85563.1"/>
    </source>
</evidence>
<feature type="binding site" evidence="17">
    <location>
        <position position="169"/>
    </location>
    <ligand>
        <name>1D-myo-inositol 1,3,4-trisphosphate</name>
        <dbReference type="ChEBI" id="CHEBI:58414"/>
    </ligand>
</feature>
<feature type="binding site" evidence="18">
    <location>
        <position position="299"/>
    </location>
    <ligand>
        <name>Mg(2+)</name>
        <dbReference type="ChEBI" id="CHEBI:18420"/>
        <label>2</label>
    </ligand>
</feature>
<reference evidence="21" key="1">
    <citation type="submission" date="2015-11" db="EMBL/GenBank/DDBJ databases">
        <title>De novo transcriptome assembly of four potential Pierce s Disease insect vectors from Arizona vineyards.</title>
        <authorList>
            <person name="Tassone E.E."/>
        </authorList>
    </citation>
    <scope>NUCLEOTIDE SEQUENCE</scope>
</reference>
<dbReference type="Gene3D" id="3.40.50.11370">
    <property type="match status" value="1"/>
</dbReference>
<evidence type="ECO:0000256" key="12">
    <source>
        <dbReference type="ARBA" id="ARBA00033645"/>
    </source>
</evidence>
<dbReference type="PANTHER" id="PTHR14217:SF1">
    <property type="entry name" value="INOSITOL-TETRAKISPHOSPHATE 1-KINASE"/>
    <property type="match status" value="1"/>
</dbReference>
<feature type="binding site" evidence="18">
    <location>
        <position position="299"/>
    </location>
    <ligand>
        <name>Mg(2+)</name>
        <dbReference type="ChEBI" id="CHEBI:18420"/>
        <label>1</label>
    </ligand>
</feature>
<dbReference type="EMBL" id="GECU01022143">
    <property type="protein sequence ID" value="JAS85563.1"/>
    <property type="molecule type" value="Transcribed_RNA"/>
</dbReference>
<dbReference type="GO" id="GO:0005737">
    <property type="term" value="C:cytoplasm"/>
    <property type="evidence" value="ECO:0007669"/>
    <property type="project" value="TreeGrafter"/>
</dbReference>
<feature type="binding site" evidence="17">
    <location>
        <position position="109"/>
    </location>
    <ligand>
        <name>ATP</name>
        <dbReference type="ChEBI" id="CHEBI:30616"/>
    </ligand>
</feature>
<feature type="region of interest" description="Disordered" evidence="19">
    <location>
        <begin position="327"/>
        <end position="397"/>
    </location>
</feature>
<dbReference type="InterPro" id="IPR011761">
    <property type="entry name" value="ATP-grasp"/>
</dbReference>
<feature type="binding site" evidence="17">
    <location>
        <position position="305"/>
    </location>
    <ligand>
        <name>1D-myo-inositol 1,3,4-trisphosphate</name>
        <dbReference type="ChEBI" id="CHEBI:58414"/>
    </ligand>
</feature>
<feature type="binding site" evidence="17">
    <location>
        <position position="21"/>
    </location>
    <ligand>
        <name>1D-myo-inositol 1,3,4-trisphosphate</name>
        <dbReference type="ChEBI" id="CHEBI:58414"/>
    </ligand>
</feature>
<dbReference type="Gene3D" id="3.30.1490.220">
    <property type="match status" value="1"/>
</dbReference>
<feature type="domain" description="ATP-grasp" evidence="20">
    <location>
        <begin position="118"/>
        <end position="329"/>
    </location>
</feature>
<comment type="subunit">
    <text evidence="16">Monomer.</text>
</comment>
<dbReference type="GO" id="GO:0005524">
    <property type="term" value="F:ATP binding"/>
    <property type="evidence" value="ECO:0007669"/>
    <property type="project" value="UniProtKB-UniRule"/>
</dbReference>
<proteinExistence type="inferred from homology"/>
<evidence type="ECO:0000256" key="9">
    <source>
        <dbReference type="ARBA" id="ARBA00023235"/>
    </source>
</evidence>
<comment type="catalytic activity">
    <reaction evidence="14">
        <text>1D-myo-inositol 1,3,4-trisphosphate + 1D-myo-inositol 1,3,4,5,6-pentakisphosphate = 1D-myo-inositol 3,4,5,6-tetrakisphosphate + 1D-myo-inositol 1,3,4,5-tetrakisphosphate</text>
        <dbReference type="Rhea" id="RHEA:70271"/>
        <dbReference type="ChEBI" id="CHEBI:57539"/>
        <dbReference type="ChEBI" id="CHEBI:57733"/>
        <dbReference type="ChEBI" id="CHEBI:57895"/>
        <dbReference type="ChEBI" id="CHEBI:58414"/>
    </reaction>
    <physiologicalReaction direction="left-to-right" evidence="14">
        <dbReference type="Rhea" id="RHEA:70272"/>
    </physiologicalReaction>
    <physiologicalReaction direction="right-to-left" evidence="14">
        <dbReference type="Rhea" id="RHEA:70273"/>
    </physiologicalReaction>
</comment>
<evidence type="ECO:0000256" key="16">
    <source>
        <dbReference type="PIRNR" id="PIRNR038186"/>
    </source>
</evidence>
<evidence type="ECO:0000256" key="15">
    <source>
        <dbReference type="ARBA" id="ARBA00049058"/>
    </source>
</evidence>
<protein>
    <recommendedName>
        <fullName evidence="2 16">Inositol-tetrakisphosphate 1-kinase</fullName>
        <ecNumber evidence="16">2.7.1.134</ecNumber>
    </recommendedName>
</protein>
<keyword evidence="7 16" id="KW-0067">ATP-binding</keyword>
<comment type="catalytic activity">
    <reaction evidence="13">
        <text>1D-myo-inositol 1,3,4-trisphosphate + ATP = 1D-myo-inositol 1,3,4,6-tetrakisphosphate + ADP + H(+)</text>
        <dbReference type="Rhea" id="RHEA:20940"/>
        <dbReference type="ChEBI" id="CHEBI:15378"/>
        <dbReference type="ChEBI" id="CHEBI:30616"/>
        <dbReference type="ChEBI" id="CHEBI:57660"/>
        <dbReference type="ChEBI" id="CHEBI:58414"/>
        <dbReference type="ChEBI" id="CHEBI:456216"/>
        <dbReference type="EC" id="2.7.1.159"/>
    </reaction>
    <physiologicalReaction direction="left-to-right" evidence="13">
        <dbReference type="Rhea" id="RHEA:20941"/>
    </physiologicalReaction>
    <physiologicalReaction direction="right-to-left" evidence="13">
        <dbReference type="Rhea" id="RHEA:20942"/>
    </physiologicalReaction>
</comment>
<dbReference type="FunFam" id="3.30.470.20:FF:000047">
    <property type="entry name" value="Inositol-tetrakisphosphate 1-kinase 4"/>
    <property type="match status" value="1"/>
</dbReference>
<dbReference type="PIRSF" id="PIRSF038186">
    <property type="entry name" value="ITPK"/>
    <property type="match status" value="1"/>
</dbReference>
<dbReference type="GO" id="GO:0000287">
    <property type="term" value="F:magnesium ion binding"/>
    <property type="evidence" value="ECO:0007669"/>
    <property type="project" value="InterPro"/>
</dbReference>
<evidence type="ECO:0000259" key="20">
    <source>
        <dbReference type="PROSITE" id="PS50975"/>
    </source>
</evidence>
<keyword evidence="8 16" id="KW-0460">Magnesium</keyword>
<comment type="catalytic activity">
    <reaction evidence="12">
        <text>1D-myo-inositol 3,4,5,6-tetrakisphosphate + ATP = 1D-myo-inositol 1,3,4,5,6-pentakisphosphate + ADP + H(+)</text>
        <dbReference type="Rhea" id="RHEA:12452"/>
        <dbReference type="ChEBI" id="CHEBI:15378"/>
        <dbReference type="ChEBI" id="CHEBI:30616"/>
        <dbReference type="ChEBI" id="CHEBI:57539"/>
        <dbReference type="ChEBI" id="CHEBI:57733"/>
        <dbReference type="ChEBI" id="CHEBI:456216"/>
        <dbReference type="EC" id="2.7.1.134"/>
    </reaction>
    <physiologicalReaction direction="left-to-right" evidence="12">
        <dbReference type="Rhea" id="RHEA:12453"/>
    </physiologicalReaction>
    <physiologicalReaction direction="right-to-left" evidence="12">
        <dbReference type="Rhea" id="RHEA:12454"/>
    </physiologicalReaction>
</comment>